<gene>
    <name evidence="8" type="primary">corA</name>
    <name evidence="9" type="ORF">SAMN05216389_1164</name>
</gene>
<dbReference type="SUPFAM" id="SSF144083">
    <property type="entry name" value="Magnesium transport protein CorA, transmembrane region"/>
    <property type="match status" value="1"/>
</dbReference>
<evidence type="ECO:0000256" key="4">
    <source>
        <dbReference type="ARBA" id="ARBA00022475"/>
    </source>
</evidence>
<comment type="caution">
    <text evidence="8">Lacks conserved residue(s) required for the propagation of feature annotation.</text>
</comment>
<evidence type="ECO:0000256" key="7">
    <source>
        <dbReference type="ARBA" id="ARBA00023136"/>
    </source>
</evidence>
<sequence length="288" mass="34821">MIQIMAVTSDNKPITTSLLEDFHPDDFSWYWIDFNKPTNQEIELLKKQLRFHPLAIEDCINSLQRPKLDFYDDFYYVVTHTIGSEEFNEHEVNFFIGENFIVTFHYEDLHEVNYVWNELLQTESIRNWDIYRVFYEILDKIVDKFFPVIHEIEDAIKEVEDNPENKSMEVLLDRLFDLRHQLLDLRHTINPIRDLLYRIINSHHLEEVLQHKEYFIDIYDHLLKISEMINSNREITNDIRNNFISINSYQQNKVIQILTVITSIFSPLTFIAGIYGMILFFKKKGWFW</sequence>
<keyword evidence="7 8" id="KW-0472">Membrane</keyword>
<dbReference type="GO" id="GO:0050897">
    <property type="term" value="F:cobalt ion binding"/>
    <property type="evidence" value="ECO:0007669"/>
    <property type="project" value="TreeGrafter"/>
</dbReference>
<keyword evidence="5 8" id="KW-0812">Transmembrane</keyword>
<evidence type="ECO:0000256" key="6">
    <source>
        <dbReference type="ARBA" id="ARBA00022989"/>
    </source>
</evidence>
<dbReference type="GO" id="GO:0015087">
    <property type="term" value="F:cobalt ion transmembrane transporter activity"/>
    <property type="evidence" value="ECO:0007669"/>
    <property type="project" value="UniProtKB-UniRule"/>
</dbReference>
<evidence type="ECO:0000256" key="2">
    <source>
        <dbReference type="ARBA" id="ARBA00009765"/>
    </source>
</evidence>
<comment type="function">
    <text evidence="8">Mediates influx of magnesium ions.</text>
</comment>
<evidence type="ECO:0000256" key="5">
    <source>
        <dbReference type="ARBA" id="ARBA00022692"/>
    </source>
</evidence>
<dbReference type="SUPFAM" id="SSF143865">
    <property type="entry name" value="CorA soluble domain-like"/>
    <property type="match status" value="1"/>
</dbReference>
<feature type="transmembrane region" description="Helical" evidence="8">
    <location>
        <begin position="254"/>
        <end position="281"/>
    </location>
</feature>
<dbReference type="Gene3D" id="1.20.58.340">
    <property type="entry name" value="Magnesium transport protein CorA, transmembrane region"/>
    <property type="match status" value="2"/>
</dbReference>
<dbReference type="Proteomes" id="UP000198618">
    <property type="component" value="Unassembled WGS sequence"/>
</dbReference>
<evidence type="ECO:0000256" key="1">
    <source>
        <dbReference type="ARBA" id="ARBA00004651"/>
    </source>
</evidence>
<dbReference type="AlphaFoldDB" id="A0A1I0FL24"/>
<accession>A0A1I0FL24</accession>
<comment type="similarity">
    <text evidence="2 8">Belongs to the CorA metal ion transporter (MIT) (TC 1.A.35) family.</text>
</comment>
<reference evidence="9 10" key="1">
    <citation type="submission" date="2016-10" db="EMBL/GenBank/DDBJ databases">
        <authorList>
            <person name="de Groot N.N."/>
        </authorList>
    </citation>
    <scope>NUCLEOTIDE SEQUENCE [LARGE SCALE GENOMIC DNA]</scope>
    <source>
        <strain evidence="9 10">IBRC-M 10780</strain>
    </source>
</reference>
<dbReference type="GO" id="GO:0015095">
    <property type="term" value="F:magnesium ion transmembrane transporter activity"/>
    <property type="evidence" value="ECO:0007669"/>
    <property type="project" value="UniProtKB-UniRule"/>
</dbReference>
<proteinExistence type="inferred from homology"/>
<keyword evidence="8" id="KW-0406">Ion transport</keyword>
<dbReference type="Gene3D" id="3.30.460.20">
    <property type="entry name" value="CorA soluble domain-like"/>
    <property type="match status" value="1"/>
</dbReference>
<protein>
    <recommendedName>
        <fullName evidence="8">Magnesium transport protein CorA</fullName>
    </recommendedName>
</protein>
<dbReference type="PANTHER" id="PTHR46494">
    <property type="entry name" value="CORA FAMILY METAL ION TRANSPORTER (EUROFUNG)"/>
    <property type="match status" value="1"/>
</dbReference>
<comment type="subcellular location">
    <subcellularLocation>
        <location evidence="1">Cell membrane</location>
        <topology evidence="1">Multi-pass membrane protein</topology>
    </subcellularLocation>
    <subcellularLocation>
        <location evidence="8">Membrane</location>
        <topology evidence="8">Multi-pass membrane protein</topology>
    </subcellularLocation>
</comment>
<evidence type="ECO:0000313" key="10">
    <source>
        <dbReference type="Proteomes" id="UP000198618"/>
    </source>
</evidence>
<dbReference type="RefSeq" id="WP_090871320.1">
    <property type="nucleotide sequence ID" value="NZ_FOHE01000016.1"/>
</dbReference>
<dbReference type="InterPro" id="IPR004488">
    <property type="entry name" value="Mg/Co-transport_prot_CorA"/>
</dbReference>
<dbReference type="InterPro" id="IPR045863">
    <property type="entry name" value="CorA_TM1_TM2"/>
</dbReference>
<keyword evidence="4 8" id="KW-1003">Cell membrane</keyword>
<evidence type="ECO:0000256" key="8">
    <source>
        <dbReference type="RuleBase" id="RU362010"/>
    </source>
</evidence>
<evidence type="ECO:0000256" key="3">
    <source>
        <dbReference type="ARBA" id="ARBA00022448"/>
    </source>
</evidence>
<dbReference type="NCBIfam" id="TIGR00383">
    <property type="entry name" value="corA"/>
    <property type="match status" value="1"/>
</dbReference>
<keyword evidence="8" id="KW-0460">Magnesium</keyword>
<keyword evidence="6 8" id="KW-1133">Transmembrane helix</keyword>
<keyword evidence="10" id="KW-1185">Reference proteome</keyword>
<dbReference type="InterPro" id="IPR002523">
    <property type="entry name" value="MgTranspt_CorA/ZnTranspt_ZntB"/>
</dbReference>
<dbReference type="OrthoDB" id="9803416at2"/>
<name>A0A1I0FL24_9BACI</name>
<dbReference type="GO" id="GO:0005886">
    <property type="term" value="C:plasma membrane"/>
    <property type="evidence" value="ECO:0007669"/>
    <property type="project" value="UniProtKB-SubCell"/>
</dbReference>
<evidence type="ECO:0000313" key="9">
    <source>
        <dbReference type="EMBL" id="SET58719.1"/>
    </source>
</evidence>
<dbReference type="GO" id="GO:0000287">
    <property type="term" value="F:magnesium ion binding"/>
    <property type="evidence" value="ECO:0007669"/>
    <property type="project" value="TreeGrafter"/>
</dbReference>
<dbReference type="STRING" id="930131.SAMN05216389_1164"/>
<keyword evidence="3 8" id="KW-0813">Transport</keyword>
<dbReference type="Pfam" id="PF01544">
    <property type="entry name" value="CorA"/>
    <property type="match status" value="1"/>
</dbReference>
<dbReference type="EMBL" id="FOHE01000016">
    <property type="protein sequence ID" value="SET58719.1"/>
    <property type="molecule type" value="Genomic_DNA"/>
</dbReference>
<dbReference type="PANTHER" id="PTHR46494:SF1">
    <property type="entry name" value="CORA FAMILY METAL ION TRANSPORTER (EUROFUNG)"/>
    <property type="match status" value="1"/>
</dbReference>
<organism evidence="9 10">
    <name type="scientific">Oceanobacillus limi</name>
    <dbReference type="NCBI Taxonomy" id="930131"/>
    <lineage>
        <taxon>Bacteria</taxon>
        <taxon>Bacillati</taxon>
        <taxon>Bacillota</taxon>
        <taxon>Bacilli</taxon>
        <taxon>Bacillales</taxon>
        <taxon>Bacillaceae</taxon>
        <taxon>Oceanobacillus</taxon>
    </lineage>
</organism>
<dbReference type="InterPro" id="IPR045861">
    <property type="entry name" value="CorA_cytoplasmic_dom"/>
</dbReference>